<organism evidence="1 2">
    <name type="scientific">Gossypium schwendimanii</name>
    <name type="common">Cotton</name>
    <dbReference type="NCBI Taxonomy" id="34291"/>
    <lineage>
        <taxon>Eukaryota</taxon>
        <taxon>Viridiplantae</taxon>
        <taxon>Streptophyta</taxon>
        <taxon>Embryophyta</taxon>
        <taxon>Tracheophyta</taxon>
        <taxon>Spermatophyta</taxon>
        <taxon>Magnoliopsida</taxon>
        <taxon>eudicotyledons</taxon>
        <taxon>Gunneridae</taxon>
        <taxon>Pentapetalae</taxon>
        <taxon>rosids</taxon>
        <taxon>malvids</taxon>
        <taxon>Malvales</taxon>
        <taxon>Malvaceae</taxon>
        <taxon>Malvoideae</taxon>
        <taxon>Gossypium</taxon>
    </lineage>
</organism>
<dbReference type="Proteomes" id="UP000593576">
    <property type="component" value="Unassembled WGS sequence"/>
</dbReference>
<dbReference type="EMBL" id="JABFAF010263854">
    <property type="protein sequence ID" value="MBA0876147.1"/>
    <property type="molecule type" value="Genomic_DNA"/>
</dbReference>
<gene>
    <name evidence="1" type="ORF">Goshw_006430</name>
</gene>
<accession>A0A7J9MZ34</accession>
<evidence type="ECO:0008006" key="3">
    <source>
        <dbReference type="Google" id="ProtNLM"/>
    </source>
</evidence>
<evidence type="ECO:0000313" key="1">
    <source>
        <dbReference type="EMBL" id="MBA0876147.1"/>
    </source>
</evidence>
<comment type="caution">
    <text evidence="1">The sequence shown here is derived from an EMBL/GenBank/DDBJ whole genome shotgun (WGS) entry which is preliminary data.</text>
</comment>
<sequence length="172" mass="20186">VGRGDQIYVWDNLWISGNVADRVPNQENNENIKLVSDLIESTNRSWETEVVRDTFRMDVVEKILQIPLVEKAHEDFQYRGSHGISSLPLSISNSSGLWWKLKSLDVVMKKKIAVIFFNSALQQLRFGTRTNEQIRLVCCGLWLIWFNRNKFLYERRYMSGTKIARKIRSYIT</sequence>
<protein>
    <recommendedName>
        <fullName evidence="3">Reverse transcriptase</fullName>
    </recommendedName>
</protein>
<name>A0A7J9MZ34_GOSSC</name>
<keyword evidence="2" id="KW-1185">Reference proteome</keyword>
<proteinExistence type="predicted"/>
<reference evidence="1 2" key="1">
    <citation type="journal article" date="2019" name="Genome Biol. Evol.">
        <title>Insights into the evolution of the New World diploid cottons (Gossypium, subgenus Houzingenia) based on genome sequencing.</title>
        <authorList>
            <person name="Grover C.E."/>
            <person name="Arick M.A. 2nd"/>
            <person name="Thrash A."/>
            <person name="Conover J.L."/>
            <person name="Sanders W.S."/>
            <person name="Peterson D.G."/>
            <person name="Frelichowski J.E."/>
            <person name="Scheffler J.A."/>
            <person name="Scheffler B.E."/>
            <person name="Wendel J.F."/>
        </authorList>
    </citation>
    <scope>NUCLEOTIDE SEQUENCE [LARGE SCALE GENOMIC DNA]</scope>
    <source>
        <strain evidence="1">1</strain>
        <tissue evidence="1">Leaf</tissue>
    </source>
</reference>
<dbReference type="OrthoDB" id="999432at2759"/>
<dbReference type="AlphaFoldDB" id="A0A7J9MZ34"/>
<feature type="non-terminal residue" evidence="1">
    <location>
        <position position="1"/>
    </location>
</feature>
<evidence type="ECO:0000313" key="2">
    <source>
        <dbReference type="Proteomes" id="UP000593576"/>
    </source>
</evidence>